<name>A0ABD1U7I6_9LAMI</name>
<gene>
    <name evidence="2" type="ORF">Fot_24516</name>
</gene>
<evidence type="ECO:0000313" key="3">
    <source>
        <dbReference type="Proteomes" id="UP001604277"/>
    </source>
</evidence>
<evidence type="ECO:0000313" key="2">
    <source>
        <dbReference type="EMBL" id="KAL2520593.1"/>
    </source>
</evidence>
<dbReference type="EMBL" id="JBFOLJ010000007">
    <property type="protein sequence ID" value="KAL2520593.1"/>
    <property type="molecule type" value="Genomic_DNA"/>
</dbReference>
<dbReference type="PANTHER" id="PTHR23516:SF2">
    <property type="entry name" value="MOLYBDATE-ANION TRANSPORTER"/>
    <property type="match status" value="1"/>
</dbReference>
<feature type="transmembrane region" description="Helical" evidence="1">
    <location>
        <begin position="56"/>
        <end position="75"/>
    </location>
</feature>
<feature type="transmembrane region" description="Helical" evidence="1">
    <location>
        <begin position="12"/>
        <end position="36"/>
    </location>
</feature>
<organism evidence="2 3">
    <name type="scientific">Forsythia ovata</name>
    <dbReference type="NCBI Taxonomy" id="205694"/>
    <lineage>
        <taxon>Eukaryota</taxon>
        <taxon>Viridiplantae</taxon>
        <taxon>Streptophyta</taxon>
        <taxon>Embryophyta</taxon>
        <taxon>Tracheophyta</taxon>
        <taxon>Spermatophyta</taxon>
        <taxon>Magnoliopsida</taxon>
        <taxon>eudicotyledons</taxon>
        <taxon>Gunneridae</taxon>
        <taxon>Pentapetalae</taxon>
        <taxon>asterids</taxon>
        <taxon>lamiids</taxon>
        <taxon>Lamiales</taxon>
        <taxon>Oleaceae</taxon>
        <taxon>Forsythieae</taxon>
        <taxon>Forsythia</taxon>
    </lineage>
</organism>
<reference evidence="3" key="1">
    <citation type="submission" date="2024-07" db="EMBL/GenBank/DDBJ databases">
        <title>Two chromosome-level genome assemblies of Korean endemic species Abeliophyllum distichum and Forsythia ovata (Oleaceae).</title>
        <authorList>
            <person name="Jang H."/>
        </authorList>
    </citation>
    <scope>NUCLEOTIDE SEQUENCE [LARGE SCALE GENOMIC DNA]</scope>
</reference>
<sequence>MPHLFVGIWKRITVDPAIWLASICLSLTSSIFSFSFETWMVVENDKADGTNVSLGLIYPCFLGARMLGSTGFPWLFNGPLSIRMEADGRNVSLGLIYPCFLGARMLGSTGFPWLFNGPLSI</sequence>
<keyword evidence="3" id="KW-1185">Reference proteome</keyword>
<dbReference type="AlphaFoldDB" id="A0ABD1U7I6"/>
<evidence type="ECO:0000256" key="1">
    <source>
        <dbReference type="SAM" id="Phobius"/>
    </source>
</evidence>
<dbReference type="Proteomes" id="UP001604277">
    <property type="component" value="Unassembled WGS sequence"/>
</dbReference>
<accession>A0ABD1U7I6</accession>
<dbReference type="InterPro" id="IPR008509">
    <property type="entry name" value="MOT2/MFSD5"/>
</dbReference>
<keyword evidence="1" id="KW-1133">Transmembrane helix</keyword>
<proteinExistence type="predicted"/>
<protein>
    <submittedName>
        <fullName evidence="2">Major facilitator superfamily protein</fullName>
    </submittedName>
</protein>
<keyword evidence="1" id="KW-0812">Transmembrane</keyword>
<comment type="caution">
    <text evidence="2">The sequence shown here is derived from an EMBL/GenBank/DDBJ whole genome shotgun (WGS) entry which is preliminary data.</text>
</comment>
<keyword evidence="1" id="KW-0472">Membrane</keyword>
<feature type="transmembrane region" description="Helical" evidence="1">
    <location>
        <begin position="95"/>
        <end position="115"/>
    </location>
</feature>
<dbReference type="PANTHER" id="PTHR23516">
    <property type="entry name" value="SAM (S-ADENOSYL METHIONINE) TRANSPORTER"/>
    <property type="match status" value="1"/>
</dbReference>